<evidence type="ECO:0000313" key="2">
    <source>
        <dbReference type="Proteomes" id="UP000013243"/>
    </source>
</evidence>
<proteinExistence type="predicted"/>
<gene>
    <name evidence="1" type="ORF">K529_014290</name>
</gene>
<dbReference type="AlphaFoldDB" id="A0A1B1A5V5"/>
<dbReference type="STRING" id="1265309.K529_014290"/>
<dbReference type="EMBL" id="CP015230">
    <property type="protein sequence ID" value="ANP41942.1"/>
    <property type="molecule type" value="Genomic_DNA"/>
</dbReference>
<name>A0A1B1A5V5_9RHOB</name>
<protein>
    <submittedName>
        <fullName evidence="1">Uncharacterized protein</fullName>
    </submittedName>
</protein>
<dbReference type="GeneID" id="28251026"/>
<organism evidence="1 2">
    <name type="scientific">Tritonibacter mobilis F1926</name>
    <dbReference type="NCBI Taxonomy" id="1265309"/>
    <lineage>
        <taxon>Bacteria</taxon>
        <taxon>Pseudomonadati</taxon>
        <taxon>Pseudomonadota</taxon>
        <taxon>Alphaproteobacteria</taxon>
        <taxon>Rhodobacterales</taxon>
        <taxon>Paracoccaceae</taxon>
        <taxon>Tritonibacter</taxon>
    </lineage>
</organism>
<reference evidence="1 2" key="1">
    <citation type="journal article" date="2016" name="ISME J.">
        <title>Global occurrence and heterogeneity of the Roseobacter-clade species Ruegeria mobilis.</title>
        <authorList>
            <person name="Sonnenschein E."/>
            <person name="Gram L."/>
        </authorList>
    </citation>
    <scope>NUCLEOTIDE SEQUENCE [LARGE SCALE GENOMIC DNA]</scope>
    <source>
        <strain evidence="1 2">F1926</strain>
    </source>
</reference>
<evidence type="ECO:0000313" key="1">
    <source>
        <dbReference type="EMBL" id="ANP41942.1"/>
    </source>
</evidence>
<dbReference type="RefSeq" id="WP_005665323.1">
    <property type="nucleotide sequence ID" value="NZ_CP015230.1"/>
</dbReference>
<dbReference type="Proteomes" id="UP000013243">
    <property type="component" value="Chromosome"/>
</dbReference>
<dbReference type="KEGG" id="rmb:K529_014290"/>
<dbReference type="OrthoDB" id="7865603at2"/>
<accession>A0A1B1A5V5</accession>
<sequence length="195" mass="21185">MSFFPEGFDPGGTLKGGLDLCAIETPDGPARFIIGTDGVFVDVNGDQWFGTQLASVSSLGSALDGQAPEGSVTLSFFQDPDADDLIAQVKALGFAYIAGRKITFYVQPCASIEEFYAPKVAPVQWMQRTMRSLTFGVSGAQDRSITLGFEAWTENRRAARRIVLNTEGHAKLIGHDNPSLKHMPTTDFEEEKLFG</sequence>